<accession>A0A3B0TA46</accession>
<name>A0A3B0TA46_9ZZZZ</name>
<dbReference type="AlphaFoldDB" id="A0A3B0TA46"/>
<evidence type="ECO:0000313" key="2">
    <source>
        <dbReference type="EMBL" id="VAW15315.1"/>
    </source>
</evidence>
<evidence type="ECO:0000256" key="1">
    <source>
        <dbReference type="SAM" id="MobiDB-lite"/>
    </source>
</evidence>
<protein>
    <submittedName>
        <fullName evidence="2">Uncharacterized protein</fullName>
    </submittedName>
</protein>
<reference evidence="2" key="1">
    <citation type="submission" date="2018-06" db="EMBL/GenBank/DDBJ databases">
        <authorList>
            <person name="Zhirakovskaya E."/>
        </authorList>
    </citation>
    <scope>NUCLEOTIDE SEQUENCE</scope>
</reference>
<organism evidence="2">
    <name type="scientific">hydrothermal vent metagenome</name>
    <dbReference type="NCBI Taxonomy" id="652676"/>
    <lineage>
        <taxon>unclassified sequences</taxon>
        <taxon>metagenomes</taxon>
        <taxon>ecological metagenomes</taxon>
    </lineage>
</organism>
<dbReference type="EMBL" id="UOEO01000029">
    <property type="protein sequence ID" value="VAW15315.1"/>
    <property type="molecule type" value="Genomic_DNA"/>
</dbReference>
<proteinExistence type="predicted"/>
<gene>
    <name evidence="2" type="ORF">MNBD_ALPHA12-157</name>
</gene>
<feature type="region of interest" description="Disordered" evidence="1">
    <location>
        <begin position="1"/>
        <end position="22"/>
    </location>
</feature>
<sequence length="41" mass="3970">ASVGCDGGGNKERVPGTGAQATNGGGILFFLAGRTDKTMTG</sequence>
<feature type="non-terminal residue" evidence="2">
    <location>
        <position position="1"/>
    </location>
</feature>